<evidence type="ECO:0000259" key="8">
    <source>
        <dbReference type="PROSITE" id="PS50835"/>
    </source>
</evidence>
<keyword evidence="2 7" id="KW-0732">Signal</keyword>
<dbReference type="AlphaFoldDB" id="A0A3P9MDC7"/>
<dbReference type="Gene3D" id="2.60.40.10">
    <property type="entry name" value="Immunoglobulins"/>
    <property type="match status" value="1"/>
</dbReference>
<evidence type="ECO:0000256" key="1">
    <source>
        <dbReference type="ARBA" id="ARBA00004370"/>
    </source>
</evidence>
<keyword evidence="4" id="KW-0472">Membrane</keyword>
<feature type="domain" description="Ig-like" evidence="8">
    <location>
        <begin position="24"/>
        <end position="119"/>
    </location>
</feature>
<comment type="subcellular location">
    <subcellularLocation>
        <location evidence="1">Membrane</location>
    </subcellularLocation>
</comment>
<dbReference type="Proteomes" id="UP000265180">
    <property type="component" value="Chromosome 21"/>
</dbReference>
<evidence type="ECO:0000256" key="7">
    <source>
        <dbReference type="SAM" id="SignalP"/>
    </source>
</evidence>
<dbReference type="InterPro" id="IPR007110">
    <property type="entry name" value="Ig-like_dom"/>
</dbReference>
<dbReference type="InterPro" id="IPR051427">
    <property type="entry name" value="Nectin/Nectin-like"/>
</dbReference>
<evidence type="ECO:0000256" key="2">
    <source>
        <dbReference type="ARBA" id="ARBA00022729"/>
    </source>
</evidence>
<organism evidence="9 10">
    <name type="scientific">Oryzias latipes</name>
    <name type="common">Japanese rice fish</name>
    <name type="synonym">Japanese killifish</name>
    <dbReference type="NCBI Taxonomy" id="8090"/>
    <lineage>
        <taxon>Eukaryota</taxon>
        <taxon>Metazoa</taxon>
        <taxon>Chordata</taxon>
        <taxon>Craniata</taxon>
        <taxon>Vertebrata</taxon>
        <taxon>Euteleostomi</taxon>
        <taxon>Actinopterygii</taxon>
        <taxon>Neopterygii</taxon>
        <taxon>Teleostei</taxon>
        <taxon>Neoteleostei</taxon>
        <taxon>Acanthomorphata</taxon>
        <taxon>Ovalentaria</taxon>
        <taxon>Atherinomorphae</taxon>
        <taxon>Beloniformes</taxon>
        <taxon>Adrianichthyidae</taxon>
        <taxon>Oryziinae</taxon>
        <taxon>Oryzias</taxon>
    </lineage>
</organism>
<evidence type="ECO:0000313" key="9">
    <source>
        <dbReference type="Ensembl" id="ENSORLP00020031016.1"/>
    </source>
</evidence>
<reference key="1">
    <citation type="journal article" date="2007" name="Nature">
        <title>The medaka draft genome and insights into vertebrate genome evolution.</title>
        <authorList>
            <person name="Kasahara M."/>
            <person name="Naruse K."/>
            <person name="Sasaki S."/>
            <person name="Nakatani Y."/>
            <person name="Qu W."/>
            <person name="Ahsan B."/>
            <person name="Yamada T."/>
            <person name="Nagayasu Y."/>
            <person name="Doi K."/>
            <person name="Kasai Y."/>
            <person name="Jindo T."/>
            <person name="Kobayashi D."/>
            <person name="Shimada A."/>
            <person name="Toyoda A."/>
            <person name="Kuroki Y."/>
            <person name="Fujiyama A."/>
            <person name="Sasaki T."/>
            <person name="Shimizu A."/>
            <person name="Asakawa S."/>
            <person name="Shimizu N."/>
            <person name="Hashimoto S."/>
            <person name="Yang J."/>
            <person name="Lee Y."/>
            <person name="Matsushima K."/>
            <person name="Sugano S."/>
            <person name="Sakaizumi M."/>
            <person name="Narita T."/>
            <person name="Ohishi K."/>
            <person name="Haga S."/>
            <person name="Ohta F."/>
            <person name="Nomoto H."/>
            <person name="Nogata K."/>
            <person name="Morishita T."/>
            <person name="Endo T."/>
            <person name="Shin-I T."/>
            <person name="Takeda H."/>
            <person name="Morishita S."/>
            <person name="Kohara Y."/>
        </authorList>
    </citation>
    <scope>NUCLEOTIDE SEQUENCE [LARGE SCALE GENOMIC DNA]</scope>
    <source>
        <strain>Hd-rR</strain>
    </source>
</reference>
<keyword evidence="5" id="KW-1015">Disulfide bond</keyword>
<dbReference type="PROSITE" id="PS50835">
    <property type="entry name" value="IG_LIKE"/>
    <property type="match status" value="1"/>
</dbReference>
<keyword evidence="3" id="KW-0677">Repeat</keyword>
<dbReference type="PANTHER" id="PTHR23277">
    <property type="entry name" value="NECTIN-RELATED"/>
    <property type="match status" value="1"/>
</dbReference>
<proteinExistence type="predicted"/>
<evidence type="ECO:0000256" key="6">
    <source>
        <dbReference type="ARBA" id="ARBA00023180"/>
    </source>
</evidence>
<reference evidence="9" key="4">
    <citation type="submission" date="2025-09" db="UniProtKB">
        <authorList>
            <consortium name="Ensembl"/>
        </authorList>
    </citation>
    <scope>IDENTIFICATION</scope>
    <source>
        <strain evidence="9">HNI</strain>
    </source>
</reference>
<name>A0A3P9MDC7_ORYLA</name>
<dbReference type="InterPro" id="IPR013783">
    <property type="entry name" value="Ig-like_fold"/>
</dbReference>
<dbReference type="InterPro" id="IPR036179">
    <property type="entry name" value="Ig-like_dom_sf"/>
</dbReference>
<reference evidence="9" key="3">
    <citation type="submission" date="2025-08" db="UniProtKB">
        <authorList>
            <consortium name="Ensembl"/>
        </authorList>
    </citation>
    <scope>IDENTIFICATION</scope>
    <source>
        <strain evidence="9">HNI</strain>
    </source>
</reference>
<dbReference type="PANTHER" id="PTHR23277:SF106">
    <property type="entry name" value="NECTIN-1 ISOFORM X1-RELATED"/>
    <property type="match status" value="1"/>
</dbReference>
<protein>
    <recommendedName>
        <fullName evidence="8">Ig-like domain-containing protein</fullName>
    </recommendedName>
</protein>
<feature type="chain" id="PRO_5018160815" description="Ig-like domain-containing protein" evidence="7">
    <location>
        <begin position="29"/>
        <end position="142"/>
    </location>
</feature>
<evidence type="ECO:0000256" key="5">
    <source>
        <dbReference type="ARBA" id="ARBA00023157"/>
    </source>
</evidence>
<feature type="signal peptide" evidence="7">
    <location>
        <begin position="1"/>
        <end position="28"/>
    </location>
</feature>
<dbReference type="InterPro" id="IPR013106">
    <property type="entry name" value="Ig_V-set"/>
</dbReference>
<evidence type="ECO:0000256" key="3">
    <source>
        <dbReference type="ARBA" id="ARBA00022737"/>
    </source>
</evidence>
<sequence>MLTFKVIIYCDFCHLLCHVLFSLPAVQVGDVVVMLGSSAILPCHIITNDRLFQITWQRTIKGKAPDDRFLAINERSELKYSNKNNKTNFRFEFIGNFDNKDGTLKFYNVTLEDEGLYRCIFSLLPSGNKHSKGSQLEILGKS</sequence>
<accession>A0A3P9MDC7</accession>
<dbReference type="SMART" id="SM00409">
    <property type="entry name" value="IG"/>
    <property type="match status" value="1"/>
</dbReference>
<evidence type="ECO:0000256" key="4">
    <source>
        <dbReference type="ARBA" id="ARBA00023136"/>
    </source>
</evidence>
<dbReference type="GO" id="GO:0016020">
    <property type="term" value="C:membrane"/>
    <property type="evidence" value="ECO:0007669"/>
    <property type="project" value="UniProtKB-SubCell"/>
</dbReference>
<dbReference type="Ensembl" id="ENSORLT00020033194.1">
    <property type="protein sequence ID" value="ENSORLP00020031016.1"/>
    <property type="gene ID" value="ENSORLG00020015805.1"/>
</dbReference>
<reference evidence="9 10" key="2">
    <citation type="submission" date="2017-04" db="EMBL/GenBank/DDBJ databases">
        <title>CpG methylation of centromeres and impact of large insertions on vertebrate speciation.</title>
        <authorList>
            <person name="Ichikawa K."/>
            <person name="Yoshimura J."/>
            <person name="Morishita S."/>
        </authorList>
    </citation>
    <scope>NUCLEOTIDE SEQUENCE</scope>
    <source>
        <strain evidence="9 10">HNI</strain>
    </source>
</reference>
<keyword evidence="6" id="KW-0325">Glycoprotein</keyword>
<dbReference type="SMART" id="SM00406">
    <property type="entry name" value="IGv"/>
    <property type="match status" value="1"/>
</dbReference>
<evidence type="ECO:0000313" key="10">
    <source>
        <dbReference type="Proteomes" id="UP000265180"/>
    </source>
</evidence>
<dbReference type="InterPro" id="IPR003599">
    <property type="entry name" value="Ig_sub"/>
</dbReference>
<dbReference type="Pfam" id="PF07686">
    <property type="entry name" value="V-set"/>
    <property type="match status" value="1"/>
</dbReference>
<dbReference type="SUPFAM" id="SSF48726">
    <property type="entry name" value="Immunoglobulin"/>
    <property type="match status" value="1"/>
</dbReference>